<reference evidence="4 5" key="1">
    <citation type="journal article" date="2009" name="Science">
        <title>Green evolution and dynamic adaptations revealed by genomes of the marine picoeukaryotes Micromonas.</title>
        <authorList>
            <person name="Worden A.Z."/>
            <person name="Lee J.H."/>
            <person name="Mock T."/>
            <person name="Rouze P."/>
            <person name="Simmons M.P."/>
            <person name="Aerts A.L."/>
            <person name="Allen A.E."/>
            <person name="Cuvelier M.L."/>
            <person name="Derelle E."/>
            <person name="Everett M.V."/>
            <person name="Foulon E."/>
            <person name="Grimwood J."/>
            <person name="Gundlach H."/>
            <person name="Henrissat B."/>
            <person name="Napoli C."/>
            <person name="McDonald S.M."/>
            <person name="Parker M.S."/>
            <person name="Rombauts S."/>
            <person name="Salamov A."/>
            <person name="Von Dassow P."/>
            <person name="Badger J.H."/>
            <person name="Coutinho P.M."/>
            <person name="Demir E."/>
            <person name="Dubchak I."/>
            <person name="Gentemann C."/>
            <person name="Eikrem W."/>
            <person name="Gready J.E."/>
            <person name="John U."/>
            <person name="Lanier W."/>
            <person name="Lindquist E.A."/>
            <person name="Lucas S."/>
            <person name="Mayer K.F."/>
            <person name="Moreau H."/>
            <person name="Not F."/>
            <person name="Otillar R."/>
            <person name="Panaud O."/>
            <person name="Pangilinan J."/>
            <person name="Paulsen I."/>
            <person name="Piegu B."/>
            <person name="Poliakov A."/>
            <person name="Robbens S."/>
            <person name="Schmutz J."/>
            <person name="Toulza E."/>
            <person name="Wyss T."/>
            <person name="Zelensky A."/>
            <person name="Zhou K."/>
            <person name="Armbrust E.V."/>
            <person name="Bhattacharya D."/>
            <person name="Goodenough U.W."/>
            <person name="Van de Peer Y."/>
            <person name="Grigoriev I.V."/>
        </authorList>
    </citation>
    <scope>NUCLEOTIDE SEQUENCE [LARGE SCALE GENOMIC DNA]</scope>
    <source>
        <strain evidence="4 5">CCMP1545</strain>
    </source>
</reference>
<dbReference type="AlphaFoldDB" id="C1MX82"/>
<name>C1MX82_MICPC</name>
<dbReference type="PANTHER" id="PTHR22904:SF523">
    <property type="entry name" value="STRESS-INDUCED-PHOSPHOPROTEIN 1"/>
    <property type="match status" value="1"/>
</dbReference>
<dbReference type="OrthoDB" id="2423701at2759"/>
<dbReference type="InterPro" id="IPR011990">
    <property type="entry name" value="TPR-like_helical_dom_sf"/>
</dbReference>
<proteinExistence type="predicted"/>
<accession>C1MX82</accession>
<evidence type="ECO:0000256" key="2">
    <source>
        <dbReference type="ARBA" id="ARBA00022803"/>
    </source>
</evidence>
<gene>
    <name evidence="4" type="ORF">MICPUCDRAFT_60062</name>
</gene>
<dbReference type="Gene3D" id="1.25.40.10">
    <property type="entry name" value="Tetratricopeptide repeat domain"/>
    <property type="match status" value="2"/>
</dbReference>
<feature type="region of interest" description="Disordered" evidence="3">
    <location>
        <begin position="83"/>
        <end position="129"/>
    </location>
</feature>
<dbReference type="STRING" id="564608.C1MX82"/>
<evidence type="ECO:0000313" key="5">
    <source>
        <dbReference type="Proteomes" id="UP000001876"/>
    </source>
</evidence>
<keyword evidence="5" id="KW-1185">Reference proteome</keyword>
<feature type="compositionally biased region" description="Low complexity" evidence="3">
    <location>
        <begin position="98"/>
        <end position="129"/>
    </location>
</feature>
<dbReference type="Proteomes" id="UP000001876">
    <property type="component" value="Unassembled WGS sequence"/>
</dbReference>
<dbReference type="eggNOG" id="KOG0548">
    <property type="taxonomic scope" value="Eukaryota"/>
</dbReference>
<dbReference type="RefSeq" id="XP_003060648.1">
    <property type="nucleotide sequence ID" value="XM_003060602.1"/>
</dbReference>
<keyword evidence="2" id="KW-0802">TPR repeat</keyword>
<protein>
    <submittedName>
        <fullName evidence="4">Tetratricopeptide repeat-containing protein</fullName>
    </submittedName>
</protein>
<dbReference type="PANTHER" id="PTHR22904">
    <property type="entry name" value="TPR REPEAT CONTAINING PROTEIN"/>
    <property type="match status" value="1"/>
</dbReference>
<dbReference type="KEGG" id="mpp:MICPUCDRAFT_60062"/>
<organism evidence="5">
    <name type="scientific">Micromonas pusilla (strain CCMP1545)</name>
    <name type="common">Picoplanktonic green alga</name>
    <dbReference type="NCBI Taxonomy" id="564608"/>
    <lineage>
        <taxon>Eukaryota</taxon>
        <taxon>Viridiplantae</taxon>
        <taxon>Chlorophyta</taxon>
        <taxon>Mamiellophyceae</taxon>
        <taxon>Mamiellales</taxon>
        <taxon>Mamiellaceae</taxon>
        <taxon>Micromonas</taxon>
    </lineage>
</organism>
<dbReference type="EMBL" id="GG663742">
    <property type="protein sequence ID" value="EEH55417.1"/>
    <property type="molecule type" value="Genomic_DNA"/>
</dbReference>
<dbReference type="GO" id="GO:0051879">
    <property type="term" value="F:Hsp90 protein binding"/>
    <property type="evidence" value="ECO:0007669"/>
    <property type="project" value="TreeGrafter"/>
</dbReference>
<evidence type="ECO:0000313" key="4">
    <source>
        <dbReference type="EMBL" id="EEH55417.1"/>
    </source>
</evidence>
<keyword evidence="1" id="KW-0677">Repeat</keyword>
<dbReference type="SUPFAM" id="SSF48452">
    <property type="entry name" value="TPR-like"/>
    <property type="match status" value="1"/>
</dbReference>
<feature type="compositionally biased region" description="Basic residues" evidence="3">
    <location>
        <begin position="84"/>
        <end position="97"/>
    </location>
</feature>
<sequence>MGSADPIPPLPNDLAALKDEGNDYFRGGDFLKAASAYTKAIKARARPPPSRHLFVFLQFSSRALLDLDRSLVRSLARLTPPRPLARRFDRHRPRARTRPSASSSPRCSATEARRSSSSTRRVRGPRVPTVNSLSLARSRACLFSHARRRPSLSPSAQVKQALSDADVCVKLRPEWEKGYFRRGCALEANDDDDGAMEAFELSLKHTPGGSNPEIAKKLKHLKKKSKPFVFPKAKNLATPDAPADPKAKAGPTGDARWLLTAKSPSEPVSARVDAVNAVGAWLSAHLEKILKRPAGDVAWFFEDQKVEAFLDAGVFDTMLDVLTHTVCAIIAAESGGGEDAKAAAAAGADLAGAAAGVLHNLLHPALRAWNTRAQHQTLLSTLCQVLRMVGSPLNDPKGTKISANAETKQFTMLVAKILGNAGALGALCGQNMLFRARLQMMRAIVQRERKDGKEEELATKMIESARAFVILRRCRFGKSSDAAAEDGARTPAPAWEPVLDRLLTDEGADEIRDEIAAVVDQHSLLAGAFKKFGFEGSVGV</sequence>
<evidence type="ECO:0000256" key="3">
    <source>
        <dbReference type="SAM" id="MobiDB-lite"/>
    </source>
</evidence>
<evidence type="ECO:0000256" key="1">
    <source>
        <dbReference type="ARBA" id="ARBA00022737"/>
    </source>
</evidence>
<dbReference type="GeneID" id="9686085"/>